<gene>
    <name evidence="3" type="ORF">JEM47_09580</name>
</gene>
<evidence type="ECO:0000313" key="3">
    <source>
        <dbReference type="EMBL" id="MBL1072698.1"/>
    </source>
</evidence>
<keyword evidence="1" id="KW-0238">DNA-binding</keyword>
<reference evidence="3 4" key="1">
    <citation type="journal article" date="2021" name="Microorganisms">
        <title>Dual Inhibition of Salmonella enterica and Clostridium perfringens by New Probiotic Candidates Isolated from Chicken Intestinal Mucosa.</title>
        <authorList>
            <person name="Lone A."/>
            <person name="Mottawea W."/>
            <person name="Ait Chait Y."/>
            <person name="Hammami R."/>
        </authorList>
    </citation>
    <scope>NUCLEOTIDE SEQUENCE [LARGE SCALE GENOMIC DNA]</scope>
    <source>
        <strain evidence="3 4">A12</strain>
    </source>
</reference>
<evidence type="ECO:0000259" key="2">
    <source>
        <dbReference type="PROSITE" id="PS50943"/>
    </source>
</evidence>
<sequence length="81" mass="9306">MKQASHSGGDYIKNLVKENRKKEKLTQRELAEKVGVTERTIISIEKGKYKPSIVLAYKLAQVFGTDIESLFCLKEYLKNEE</sequence>
<dbReference type="PANTHER" id="PTHR46558:SF4">
    <property type="entry name" value="DNA-BIDING PHAGE PROTEIN"/>
    <property type="match status" value="1"/>
</dbReference>
<name>A0ABS1M0H9_9LACO</name>
<dbReference type="Gene3D" id="1.10.260.40">
    <property type="entry name" value="lambda repressor-like DNA-binding domains"/>
    <property type="match status" value="1"/>
</dbReference>
<dbReference type="CDD" id="cd00093">
    <property type="entry name" value="HTH_XRE"/>
    <property type="match status" value="1"/>
</dbReference>
<organism evidence="3 4">
    <name type="scientific">Lactobacillus kitasatonis</name>
    <dbReference type="NCBI Taxonomy" id="237446"/>
    <lineage>
        <taxon>Bacteria</taxon>
        <taxon>Bacillati</taxon>
        <taxon>Bacillota</taxon>
        <taxon>Bacilli</taxon>
        <taxon>Lactobacillales</taxon>
        <taxon>Lactobacillaceae</taxon>
        <taxon>Lactobacillus</taxon>
    </lineage>
</organism>
<dbReference type="InterPro" id="IPR001387">
    <property type="entry name" value="Cro/C1-type_HTH"/>
</dbReference>
<dbReference type="PANTHER" id="PTHR46558">
    <property type="entry name" value="TRACRIPTIONAL REGULATORY PROTEIN-RELATED-RELATED"/>
    <property type="match status" value="1"/>
</dbReference>
<feature type="domain" description="HTH cro/C1-type" evidence="2">
    <location>
        <begin position="16"/>
        <end position="70"/>
    </location>
</feature>
<dbReference type="RefSeq" id="WP_202018677.1">
    <property type="nucleotide sequence ID" value="NZ_JAEHNR010000119.1"/>
</dbReference>
<keyword evidence="4" id="KW-1185">Reference proteome</keyword>
<accession>A0ABS1M0H9</accession>
<dbReference type="EMBL" id="JAEHNR010000119">
    <property type="protein sequence ID" value="MBL1072698.1"/>
    <property type="molecule type" value="Genomic_DNA"/>
</dbReference>
<dbReference type="SMART" id="SM00530">
    <property type="entry name" value="HTH_XRE"/>
    <property type="match status" value="1"/>
</dbReference>
<dbReference type="PROSITE" id="PS50943">
    <property type="entry name" value="HTH_CROC1"/>
    <property type="match status" value="1"/>
</dbReference>
<dbReference type="InterPro" id="IPR010982">
    <property type="entry name" value="Lambda_DNA-bd_dom_sf"/>
</dbReference>
<proteinExistence type="predicted"/>
<evidence type="ECO:0000256" key="1">
    <source>
        <dbReference type="ARBA" id="ARBA00023125"/>
    </source>
</evidence>
<protein>
    <submittedName>
        <fullName evidence="3">Helix-turn-helix transcriptional regulator</fullName>
    </submittedName>
</protein>
<dbReference type="SUPFAM" id="SSF47413">
    <property type="entry name" value="lambda repressor-like DNA-binding domains"/>
    <property type="match status" value="1"/>
</dbReference>
<evidence type="ECO:0000313" key="4">
    <source>
        <dbReference type="Proteomes" id="UP000640912"/>
    </source>
</evidence>
<comment type="caution">
    <text evidence="3">The sequence shown here is derived from an EMBL/GenBank/DDBJ whole genome shotgun (WGS) entry which is preliminary data.</text>
</comment>
<dbReference type="Pfam" id="PF01381">
    <property type="entry name" value="HTH_3"/>
    <property type="match status" value="1"/>
</dbReference>
<dbReference type="Proteomes" id="UP000640912">
    <property type="component" value="Unassembled WGS sequence"/>
</dbReference>